<evidence type="ECO:0000259" key="6">
    <source>
        <dbReference type="PROSITE" id="PS50045"/>
    </source>
</evidence>
<dbReference type="InterPro" id="IPR003593">
    <property type="entry name" value="AAA+_ATPase"/>
</dbReference>
<dbReference type="Pfam" id="PF00072">
    <property type="entry name" value="Response_reg"/>
    <property type="match status" value="1"/>
</dbReference>
<reference evidence="8 9" key="1">
    <citation type="submission" date="2021-05" db="EMBL/GenBank/DDBJ databases">
        <title>The draft genome of Geobacter chapellei DSM 13688.</title>
        <authorList>
            <person name="Xu Z."/>
            <person name="Masuda Y."/>
            <person name="Itoh H."/>
            <person name="Senoo K."/>
        </authorList>
    </citation>
    <scope>NUCLEOTIDE SEQUENCE [LARGE SCALE GENOMIC DNA]</scope>
    <source>
        <strain evidence="8 9">DSM 13688</strain>
    </source>
</reference>
<dbReference type="Gene3D" id="3.40.50.2300">
    <property type="match status" value="1"/>
</dbReference>
<dbReference type="Pfam" id="PF00158">
    <property type="entry name" value="Sigma54_activat"/>
    <property type="match status" value="1"/>
</dbReference>
<evidence type="ECO:0000313" key="9">
    <source>
        <dbReference type="Proteomes" id="UP000784128"/>
    </source>
</evidence>
<keyword evidence="5" id="KW-0597">Phosphoprotein</keyword>
<keyword evidence="9" id="KW-1185">Reference proteome</keyword>
<dbReference type="SUPFAM" id="SSF52172">
    <property type="entry name" value="CheY-like"/>
    <property type="match status" value="1"/>
</dbReference>
<feature type="domain" description="Response regulatory" evidence="7">
    <location>
        <begin position="10"/>
        <end position="125"/>
    </location>
</feature>
<dbReference type="Gene3D" id="1.10.8.60">
    <property type="match status" value="1"/>
</dbReference>
<dbReference type="PANTHER" id="PTHR32071">
    <property type="entry name" value="TRANSCRIPTIONAL REGULATORY PROTEIN"/>
    <property type="match status" value="1"/>
</dbReference>
<protein>
    <submittedName>
        <fullName evidence="8">Sigma-54 dependent transcriptional regulator</fullName>
    </submittedName>
</protein>
<proteinExistence type="predicted"/>
<dbReference type="EMBL" id="JAHDYS010000006">
    <property type="protein sequence ID" value="MBT1071809.1"/>
    <property type="molecule type" value="Genomic_DNA"/>
</dbReference>
<dbReference type="InterPro" id="IPR002078">
    <property type="entry name" value="Sigma_54_int"/>
</dbReference>
<dbReference type="Gene3D" id="1.10.10.60">
    <property type="entry name" value="Homeodomain-like"/>
    <property type="match status" value="1"/>
</dbReference>
<gene>
    <name evidence="8" type="ORF">KJB30_08450</name>
</gene>
<dbReference type="RefSeq" id="WP_214297973.1">
    <property type="nucleotide sequence ID" value="NZ_JAHDYS010000006.1"/>
</dbReference>
<dbReference type="Gene3D" id="3.40.50.300">
    <property type="entry name" value="P-loop containing nucleotide triphosphate hydrolases"/>
    <property type="match status" value="1"/>
</dbReference>
<dbReference type="Pfam" id="PF02954">
    <property type="entry name" value="HTH_8"/>
    <property type="match status" value="1"/>
</dbReference>
<dbReference type="PROSITE" id="PS50110">
    <property type="entry name" value="RESPONSE_REGULATORY"/>
    <property type="match status" value="1"/>
</dbReference>
<dbReference type="PRINTS" id="PR01590">
    <property type="entry name" value="HTHFIS"/>
</dbReference>
<name>A0ABS5U835_9BACT</name>
<dbReference type="InterPro" id="IPR025662">
    <property type="entry name" value="Sigma_54_int_dom_ATP-bd_1"/>
</dbReference>
<accession>A0ABS5U835</accession>
<keyword evidence="1" id="KW-0547">Nucleotide-binding</keyword>
<dbReference type="SMART" id="SM00382">
    <property type="entry name" value="AAA"/>
    <property type="match status" value="1"/>
</dbReference>
<dbReference type="InterPro" id="IPR002197">
    <property type="entry name" value="HTH_Fis"/>
</dbReference>
<evidence type="ECO:0000259" key="7">
    <source>
        <dbReference type="PROSITE" id="PS50110"/>
    </source>
</evidence>
<feature type="modified residue" description="4-aspartylphosphate" evidence="5">
    <location>
        <position position="60"/>
    </location>
</feature>
<dbReference type="Proteomes" id="UP000784128">
    <property type="component" value="Unassembled WGS sequence"/>
</dbReference>
<evidence type="ECO:0000256" key="3">
    <source>
        <dbReference type="ARBA" id="ARBA00023015"/>
    </source>
</evidence>
<evidence type="ECO:0000313" key="8">
    <source>
        <dbReference type="EMBL" id="MBT1071809.1"/>
    </source>
</evidence>
<dbReference type="PROSITE" id="PS00675">
    <property type="entry name" value="SIGMA54_INTERACT_1"/>
    <property type="match status" value="1"/>
</dbReference>
<keyword evidence="4" id="KW-0804">Transcription</keyword>
<dbReference type="PANTHER" id="PTHR32071:SF13">
    <property type="entry name" value="RESPONSE REGULATOR HSFA"/>
    <property type="match status" value="1"/>
</dbReference>
<keyword evidence="2" id="KW-0067">ATP-binding</keyword>
<dbReference type="SUPFAM" id="SSF46689">
    <property type="entry name" value="Homeodomain-like"/>
    <property type="match status" value="1"/>
</dbReference>
<dbReference type="InterPro" id="IPR027417">
    <property type="entry name" value="P-loop_NTPase"/>
</dbReference>
<dbReference type="SUPFAM" id="SSF52540">
    <property type="entry name" value="P-loop containing nucleoside triphosphate hydrolases"/>
    <property type="match status" value="1"/>
</dbReference>
<feature type="domain" description="Sigma-54 factor interaction" evidence="6">
    <location>
        <begin position="155"/>
        <end position="383"/>
    </location>
</feature>
<dbReference type="InterPro" id="IPR058031">
    <property type="entry name" value="AAA_lid_NorR"/>
</dbReference>
<organism evidence="8 9">
    <name type="scientific">Pelotalea chapellei</name>
    <dbReference type="NCBI Taxonomy" id="44671"/>
    <lineage>
        <taxon>Bacteria</taxon>
        <taxon>Pseudomonadati</taxon>
        <taxon>Thermodesulfobacteriota</taxon>
        <taxon>Desulfuromonadia</taxon>
        <taxon>Geobacterales</taxon>
        <taxon>Geobacteraceae</taxon>
        <taxon>Pelotalea</taxon>
    </lineage>
</organism>
<evidence type="ECO:0000256" key="4">
    <source>
        <dbReference type="ARBA" id="ARBA00023163"/>
    </source>
</evidence>
<comment type="caution">
    <text evidence="8">The sequence shown here is derived from an EMBL/GenBank/DDBJ whole genome shotgun (WGS) entry which is preliminary data.</text>
</comment>
<dbReference type="InterPro" id="IPR001789">
    <property type="entry name" value="Sig_transdc_resp-reg_receiver"/>
</dbReference>
<keyword evidence="3" id="KW-0805">Transcription regulation</keyword>
<dbReference type="SMART" id="SM00448">
    <property type="entry name" value="REC"/>
    <property type="match status" value="1"/>
</dbReference>
<evidence type="ECO:0000256" key="5">
    <source>
        <dbReference type="PROSITE-ProRule" id="PRU00169"/>
    </source>
</evidence>
<dbReference type="Pfam" id="PF25601">
    <property type="entry name" value="AAA_lid_14"/>
    <property type="match status" value="1"/>
</dbReference>
<sequence length="472" mass="51939">MKALPGGQFSVLLVDDDTRALELTRMLLLNAGIGTVLTLSDSRATLPFLEEHDVSLVILDLMMPHMNGVDLLPLIHHDYPHIPVIVETGAGEVDTAVKCMKSGAIDYLVKPVEANRLVNSVKNALNFDDLLHEVSSLKNYLLNDRLEHAEAFAEIKTTSRKMRSIFQYAEVVASSPQPVLITGETGVGKELFAHSIHEISGVKGEFVCVNVAGLDDAMFSDTLFGHKKGAFTGADQFREGLVSKAGMGTLFLDEIGDLNELSQVKLLRLLQEREYYPVGADTIKTSSARIVLATNIDLEARIREGRFRRDLYYRLCTHQIHIPALRERPEDIPLLLTTFIDVAARHFGKRRPTPAPELISALAGYPFPGNVRELHARVFDAMARCNEGMLTLENFPGILSSQPQRPAPVPPILSGESNGIYTIFGRLPTFREIEDYLIGEAMKVSGGSQAVAASMLGVTRQTISNRLKLISA</sequence>
<dbReference type="PROSITE" id="PS50045">
    <property type="entry name" value="SIGMA54_INTERACT_4"/>
    <property type="match status" value="1"/>
</dbReference>
<dbReference type="InterPro" id="IPR011006">
    <property type="entry name" value="CheY-like_superfamily"/>
</dbReference>
<dbReference type="InterPro" id="IPR009057">
    <property type="entry name" value="Homeodomain-like_sf"/>
</dbReference>
<evidence type="ECO:0000256" key="1">
    <source>
        <dbReference type="ARBA" id="ARBA00022741"/>
    </source>
</evidence>
<dbReference type="CDD" id="cd00009">
    <property type="entry name" value="AAA"/>
    <property type="match status" value="1"/>
</dbReference>
<evidence type="ECO:0000256" key="2">
    <source>
        <dbReference type="ARBA" id="ARBA00022840"/>
    </source>
</evidence>